<accession>A0A848CX39</accession>
<protein>
    <submittedName>
        <fullName evidence="2">Uncharacterized protein</fullName>
    </submittedName>
</protein>
<dbReference type="EMBL" id="JABAGO010000038">
    <property type="protein sequence ID" value="NMF00036.1"/>
    <property type="molecule type" value="Genomic_DNA"/>
</dbReference>
<sequence>MRDILEIIGVILLVVFVIGGLFCSLALGFSYVTGISFLHSLLIVSIIGVAAIINSRDQ</sequence>
<dbReference type="AlphaFoldDB" id="A0A848CX39"/>
<gene>
    <name evidence="2" type="ORF">HF838_17525</name>
</gene>
<keyword evidence="1" id="KW-1133">Transmembrane helix</keyword>
<organism evidence="2 3">
    <name type="scientific">Aneurinibacillus aneurinilyticus</name>
    <name type="common">Bacillus aneurinolyticus</name>
    <dbReference type="NCBI Taxonomy" id="1391"/>
    <lineage>
        <taxon>Bacteria</taxon>
        <taxon>Bacillati</taxon>
        <taxon>Bacillota</taxon>
        <taxon>Bacilli</taxon>
        <taxon>Bacillales</taxon>
        <taxon>Paenibacillaceae</taxon>
        <taxon>Aneurinibacillus group</taxon>
        <taxon>Aneurinibacillus</taxon>
    </lineage>
</organism>
<comment type="caution">
    <text evidence="2">The sequence shown here is derived from an EMBL/GenBank/DDBJ whole genome shotgun (WGS) entry which is preliminary data.</text>
</comment>
<evidence type="ECO:0000313" key="3">
    <source>
        <dbReference type="Proteomes" id="UP000561326"/>
    </source>
</evidence>
<dbReference type="Proteomes" id="UP000561326">
    <property type="component" value="Unassembled WGS sequence"/>
</dbReference>
<name>A0A848CX39_ANEAE</name>
<reference evidence="2 3" key="1">
    <citation type="submission" date="2020-04" db="EMBL/GenBank/DDBJ databases">
        <authorList>
            <person name="Hitch T.C.A."/>
            <person name="Wylensek D."/>
            <person name="Clavel T."/>
        </authorList>
    </citation>
    <scope>NUCLEOTIDE SEQUENCE [LARGE SCALE GENOMIC DNA]</scope>
    <source>
        <strain evidence="2 3">WB01_D5_05</strain>
    </source>
</reference>
<feature type="transmembrane region" description="Helical" evidence="1">
    <location>
        <begin position="35"/>
        <end position="53"/>
    </location>
</feature>
<evidence type="ECO:0000256" key="1">
    <source>
        <dbReference type="SAM" id="Phobius"/>
    </source>
</evidence>
<evidence type="ECO:0000313" key="2">
    <source>
        <dbReference type="EMBL" id="NMF00036.1"/>
    </source>
</evidence>
<proteinExistence type="predicted"/>
<keyword evidence="1" id="KW-0472">Membrane</keyword>
<keyword evidence="1" id="KW-0812">Transmembrane</keyword>
<feature type="transmembrane region" description="Helical" evidence="1">
    <location>
        <begin position="7"/>
        <end position="29"/>
    </location>
</feature>
<dbReference type="RefSeq" id="WP_168975907.1">
    <property type="nucleotide sequence ID" value="NZ_JABAGO010000038.1"/>
</dbReference>